<dbReference type="GO" id="GO:0004521">
    <property type="term" value="F:RNA endonuclease activity"/>
    <property type="evidence" value="ECO:0007669"/>
    <property type="project" value="UniProtKB-UniRule"/>
</dbReference>
<evidence type="ECO:0000256" key="7">
    <source>
        <dbReference type="HAMAP-Rule" id="MF_00009"/>
    </source>
</evidence>
<keyword evidence="5 7" id="KW-0378">Hydrolase</keyword>
<keyword evidence="7" id="KW-0698">rRNA processing</keyword>
<feature type="binding site" evidence="7">
    <location>
        <position position="97"/>
    </location>
    <ligand>
        <name>Zn(2+)</name>
        <dbReference type="ChEBI" id="CHEBI:29105"/>
        <note>catalytic</note>
    </ligand>
</feature>
<evidence type="ECO:0000313" key="9">
    <source>
        <dbReference type="Proteomes" id="UP000179264"/>
    </source>
</evidence>
<dbReference type="GO" id="GO:0008270">
    <property type="term" value="F:zinc ion binding"/>
    <property type="evidence" value="ECO:0007669"/>
    <property type="project" value="UniProtKB-UniRule"/>
</dbReference>
<protein>
    <recommendedName>
        <fullName evidence="7">Endoribonuclease YbeY</fullName>
        <ecNumber evidence="7">3.1.-.-</ecNumber>
    </recommendedName>
</protein>
<dbReference type="InterPro" id="IPR002036">
    <property type="entry name" value="YbeY"/>
</dbReference>
<evidence type="ECO:0000256" key="3">
    <source>
        <dbReference type="ARBA" id="ARBA00022723"/>
    </source>
</evidence>
<evidence type="ECO:0000256" key="4">
    <source>
        <dbReference type="ARBA" id="ARBA00022759"/>
    </source>
</evidence>
<dbReference type="GO" id="GO:0005737">
    <property type="term" value="C:cytoplasm"/>
    <property type="evidence" value="ECO:0007669"/>
    <property type="project" value="UniProtKB-SubCell"/>
</dbReference>
<dbReference type="EC" id="3.1.-.-" evidence="7"/>
<dbReference type="EMBL" id="MHVL01000015">
    <property type="protein sequence ID" value="OHA93651.1"/>
    <property type="molecule type" value="Genomic_DNA"/>
</dbReference>
<feature type="binding site" evidence="7">
    <location>
        <position position="93"/>
    </location>
    <ligand>
        <name>Zn(2+)</name>
        <dbReference type="ChEBI" id="CHEBI:29105"/>
        <note>catalytic</note>
    </ligand>
</feature>
<feature type="binding site" evidence="7">
    <location>
        <position position="103"/>
    </location>
    <ligand>
        <name>Zn(2+)</name>
        <dbReference type="ChEBI" id="CHEBI:29105"/>
        <note>catalytic</note>
    </ligand>
</feature>
<dbReference type="Proteomes" id="UP000179264">
    <property type="component" value="Unassembled WGS sequence"/>
</dbReference>
<evidence type="ECO:0000256" key="1">
    <source>
        <dbReference type="ARBA" id="ARBA00010875"/>
    </source>
</evidence>
<comment type="function">
    <text evidence="7">Single strand-specific metallo-endoribonuclease involved in late-stage 70S ribosome quality control and in maturation of the 3' terminus of the 16S rRNA.</text>
</comment>
<keyword evidence="6 7" id="KW-0862">Zinc</keyword>
<evidence type="ECO:0000313" key="8">
    <source>
        <dbReference type="EMBL" id="OHA93651.1"/>
    </source>
</evidence>
<keyword evidence="7" id="KW-0690">Ribosome biogenesis</keyword>
<evidence type="ECO:0000256" key="2">
    <source>
        <dbReference type="ARBA" id="ARBA00022722"/>
    </source>
</evidence>
<sequence length="120" mass="13447">MVKEDFTITNKTKSTLSRVPFAKIKNVVLGKNYSLSLVFIGEKKSRELNCKYRGKNKPTNILSFPLNKKSGEIFITPSLAKKEGLSVGFLLIHGLLHLKGIEHGSTMERAEIKLQKKFGV</sequence>
<evidence type="ECO:0000256" key="6">
    <source>
        <dbReference type="ARBA" id="ARBA00022833"/>
    </source>
</evidence>
<proteinExistence type="inferred from homology"/>
<keyword evidence="2 7" id="KW-0540">Nuclease</keyword>
<comment type="caution">
    <text evidence="8">The sequence shown here is derived from an EMBL/GenBank/DDBJ whole genome shotgun (WGS) entry which is preliminary data.</text>
</comment>
<dbReference type="Gene3D" id="3.40.390.30">
    <property type="entry name" value="Metalloproteases ('zincins'), catalytic domain"/>
    <property type="match status" value="1"/>
</dbReference>
<dbReference type="AlphaFoldDB" id="A0A1G2TAL0"/>
<dbReference type="GO" id="GO:0006364">
    <property type="term" value="P:rRNA processing"/>
    <property type="evidence" value="ECO:0007669"/>
    <property type="project" value="UniProtKB-UniRule"/>
</dbReference>
<evidence type="ECO:0000256" key="5">
    <source>
        <dbReference type="ARBA" id="ARBA00022801"/>
    </source>
</evidence>
<comment type="cofactor">
    <cofactor evidence="7">
        <name>Zn(2+)</name>
        <dbReference type="ChEBI" id="CHEBI:29105"/>
    </cofactor>
    <text evidence="7">Binds 1 zinc ion.</text>
</comment>
<dbReference type="GO" id="GO:0004222">
    <property type="term" value="F:metalloendopeptidase activity"/>
    <property type="evidence" value="ECO:0007669"/>
    <property type="project" value="InterPro"/>
</dbReference>
<comment type="subcellular location">
    <subcellularLocation>
        <location evidence="7">Cytoplasm</location>
    </subcellularLocation>
</comment>
<keyword evidence="7" id="KW-0963">Cytoplasm</keyword>
<gene>
    <name evidence="7" type="primary">ybeY</name>
    <name evidence="8" type="ORF">A2W58_02290</name>
</gene>
<keyword evidence="4 7" id="KW-0255">Endonuclease</keyword>
<comment type="similarity">
    <text evidence="1 7">Belongs to the endoribonuclease YbeY family.</text>
</comment>
<reference evidence="8 9" key="1">
    <citation type="journal article" date="2016" name="Nat. Commun.">
        <title>Thousands of microbial genomes shed light on interconnected biogeochemical processes in an aquifer system.</title>
        <authorList>
            <person name="Anantharaman K."/>
            <person name="Brown C.T."/>
            <person name="Hug L.A."/>
            <person name="Sharon I."/>
            <person name="Castelle C.J."/>
            <person name="Probst A.J."/>
            <person name="Thomas B.C."/>
            <person name="Singh A."/>
            <person name="Wilkins M.J."/>
            <person name="Karaoz U."/>
            <person name="Brodie E.L."/>
            <person name="Williams K.H."/>
            <person name="Hubbard S.S."/>
            <person name="Banfield J.F."/>
        </authorList>
    </citation>
    <scope>NUCLEOTIDE SEQUENCE [LARGE SCALE GENOMIC DNA]</scope>
</reference>
<dbReference type="HAMAP" id="MF_00009">
    <property type="entry name" value="Endoribonucl_YbeY"/>
    <property type="match status" value="1"/>
</dbReference>
<accession>A0A1G2TAL0</accession>
<organism evidence="8 9">
    <name type="scientific">Candidatus Zambryskibacteria bacterium RIFCSPHIGHO2_02_38_10.5</name>
    <dbReference type="NCBI Taxonomy" id="1802742"/>
    <lineage>
        <taxon>Bacteria</taxon>
        <taxon>Candidatus Zambryskiibacteriota</taxon>
    </lineage>
</organism>
<name>A0A1G2TAL0_9BACT</name>
<dbReference type="InterPro" id="IPR023091">
    <property type="entry name" value="MetalPrtase_cat_dom_sf_prd"/>
</dbReference>
<dbReference type="SUPFAM" id="SSF55486">
    <property type="entry name" value="Metalloproteases ('zincins'), catalytic domain"/>
    <property type="match status" value="1"/>
</dbReference>
<dbReference type="NCBIfam" id="TIGR00043">
    <property type="entry name" value="rRNA maturation RNase YbeY"/>
    <property type="match status" value="1"/>
</dbReference>
<dbReference type="Pfam" id="PF02130">
    <property type="entry name" value="YbeY"/>
    <property type="match status" value="1"/>
</dbReference>
<keyword evidence="3 7" id="KW-0479">Metal-binding</keyword>